<dbReference type="InterPro" id="IPR019885">
    <property type="entry name" value="Tscrpt_reg_HTH_AsnC-type_CS"/>
</dbReference>
<feature type="domain" description="HTH asnC-type" evidence="4">
    <location>
        <begin position="1"/>
        <end position="62"/>
    </location>
</feature>
<dbReference type="PROSITE" id="PS50956">
    <property type="entry name" value="HTH_ASNC_2"/>
    <property type="match status" value="1"/>
</dbReference>
<evidence type="ECO:0000256" key="3">
    <source>
        <dbReference type="ARBA" id="ARBA00023163"/>
    </source>
</evidence>
<dbReference type="PANTHER" id="PTHR30154:SF17">
    <property type="entry name" value="DNA-BINDING TRANSCRIPTIONAL ACTIVATOR DECR"/>
    <property type="match status" value="1"/>
</dbReference>
<evidence type="ECO:0000313" key="6">
    <source>
        <dbReference type="Proteomes" id="UP001589692"/>
    </source>
</evidence>
<keyword evidence="1" id="KW-0805">Transcription regulation</keyword>
<dbReference type="InterPro" id="IPR036390">
    <property type="entry name" value="WH_DNA-bd_sf"/>
</dbReference>
<dbReference type="InterPro" id="IPR011991">
    <property type="entry name" value="ArsR-like_HTH"/>
</dbReference>
<reference evidence="5 6" key="1">
    <citation type="submission" date="2024-09" db="EMBL/GenBank/DDBJ databases">
        <authorList>
            <person name="Sun Q."/>
            <person name="Mori K."/>
        </authorList>
    </citation>
    <scope>NUCLEOTIDE SEQUENCE [LARGE SCALE GENOMIC DNA]</scope>
    <source>
        <strain evidence="5 6">TBRC 4938</strain>
    </source>
</reference>
<dbReference type="SMART" id="SM00344">
    <property type="entry name" value="HTH_ASNC"/>
    <property type="match status" value="1"/>
</dbReference>
<dbReference type="CDD" id="cd00090">
    <property type="entry name" value="HTH_ARSR"/>
    <property type="match status" value="1"/>
</dbReference>
<protein>
    <submittedName>
        <fullName evidence="5">Lrp/AsnC family transcriptional regulator</fullName>
    </submittedName>
</protein>
<evidence type="ECO:0000313" key="5">
    <source>
        <dbReference type="EMBL" id="MFB9951931.1"/>
    </source>
</evidence>
<comment type="caution">
    <text evidence="5">The sequence shown here is derived from an EMBL/GenBank/DDBJ whole genome shotgun (WGS) entry which is preliminary data.</text>
</comment>
<dbReference type="InterPro" id="IPR036388">
    <property type="entry name" value="WH-like_DNA-bd_sf"/>
</dbReference>
<evidence type="ECO:0000256" key="1">
    <source>
        <dbReference type="ARBA" id="ARBA00023015"/>
    </source>
</evidence>
<dbReference type="EMBL" id="JBHMAA010000031">
    <property type="protein sequence ID" value="MFB9951931.1"/>
    <property type="molecule type" value="Genomic_DNA"/>
</dbReference>
<keyword evidence="3" id="KW-0804">Transcription</keyword>
<gene>
    <name evidence="5" type="ORF">ACFFP0_24040</name>
</gene>
<dbReference type="InterPro" id="IPR019887">
    <property type="entry name" value="Tscrpt_reg_AsnC/Lrp_C"/>
</dbReference>
<dbReference type="InterPro" id="IPR011008">
    <property type="entry name" value="Dimeric_a/b-barrel"/>
</dbReference>
<dbReference type="SUPFAM" id="SSF46785">
    <property type="entry name" value="Winged helix' DNA-binding domain"/>
    <property type="match status" value="1"/>
</dbReference>
<dbReference type="Pfam" id="PF01037">
    <property type="entry name" value="AsnC_trans_reg"/>
    <property type="match status" value="1"/>
</dbReference>
<dbReference type="PANTHER" id="PTHR30154">
    <property type="entry name" value="LEUCINE-RESPONSIVE REGULATORY PROTEIN"/>
    <property type="match status" value="1"/>
</dbReference>
<sequence length="159" mass="17994">MDLIDRKILSELQENADLSAAELSTKVGLSHTPCWRRLKKIEESGVIKERTVVLDPAAVGLSISVYAEINIVQHDENALEAFEQSVKDRPEIVECFSMSGQRDYLLRIVVKDVQHYELFLKKVLLHLPGVKSVNSSFALKTIKLTTKLPLFVDKLISQY</sequence>
<dbReference type="InterPro" id="IPR000485">
    <property type="entry name" value="AsnC-type_HTH_dom"/>
</dbReference>
<dbReference type="Gene3D" id="1.10.10.10">
    <property type="entry name" value="Winged helix-like DNA-binding domain superfamily/Winged helix DNA-binding domain"/>
    <property type="match status" value="1"/>
</dbReference>
<dbReference type="Gene3D" id="3.30.70.920">
    <property type="match status" value="1"/>
</dbReference>
<accession>A0ABV6AMT7</accession>
<dbReference type="PROSITE" id="PS00519">
    <property type="entry name" value="HTH_ASNC_1"/>
    <property type="match status" value="1"/>
</dbReference>
<dbReference type="InterPro" id="IPR019888">
    <property type="entry name" value="Tscrpt_reg_AsnC-like"/>
</dbReference>
<dbReference type="Proteomes" id="UP001589692">
    <property type="component" value="Unassembled WGS sequence"/>
</dbReference>
<proteinExistence type="predicted"/>
<evidence type="ECO:0000259" key="4">
    <source>
        <dbReference type="PROSITE" id="PS50956"/>
    </source>
</evidence>
<evidence type="ECO:0000256" key="2">
    <source>
        <dbReference type="ARBA" id="ARBA00023125"/>
    </source>
</evidence>
<keyword evidence="6" id="KW-1185">Reference proteome</keyword>
<dbReference type="PRINTS" id="PR00033">
    <property type="entry name" value="HTHASNC"/>
</dbReference>
<dbReference type="Pfam" id="PF13412">
    <property type="entry name" value="HTH_24"/>
    <property type="match status" value="1"/>
</dbReference>
<organism evidence="5 6">
    <name type="scientific">Rhizobium puerariae</name>
    <dbReference type="NCBI Taxonomy" id="1585791"/>
    <lineage>
        <taxon>Bacteria</taxon>
        <taxon>Pseudomonadati</taxon>
        <taxon>Pseudomonadota</taxon>
        <taxon>Alphaproteobacteria</taxon>
        <taxon>Hyphomicrobiales</taxon>
        <taxon>Rhizobiaceae</taxon>
        <taxon>Rhizobium/Agrobacterium group</taxon>
        <taxon>Rhizobium</taxon>
    </lineage>
</organism>
<dbReference type="RefSeq" id="WP_377264751.1">
    <property type="nucleotide sequence ID" value="NZ_JBHMAA010000031.1"/>
</dbReference>
<dbReference type="SUPFAM" id="SSF54909">
    <property type="entry name" value="Dimeric alpha+beta barrel"/>
    <property type="match status" value="1"/>
</dbReference>
<name>A0ABV6AMT7_9HYPH</name>
<keyword evidence="2" id="KW-0238">DNA-binding</keyword>